<dbReference type="EMBL" id="JAMDGY010000025">
    <property type="protein sequence ID" value="MDD0991084.1"/>
    <property type="molecule type" value="Genomic_DNA"/>
</dbReference>
<gene>
    <name evidence="1" type="ORF">M5G11_11105</name>
</gene>
<evidence type="ECO:0000313" key="2">
    <source>
        <dbReference type="Proteomes" id="UP001148203"/>
    </source>
</evidence>
<organism evidence="1 2">
    <name type="scientific">Pseudomonas fontis</name>
    <dbReference type="NCBI Taxonomy" id="2942633"/>
    <lineage>
        <taxon>Bacteria</taxon>
        <taxon>Pseudomonadati</taxon>
        <taxon>Pseudomonadota</taxon>
        <taxon>Gammaproteobacteria</taxon>
        <taxon>Pseudomonadales</taxon>
        <taxon>Pseudomonadaceae</taxon>
        <taxon>Pseudomonas</taxon>
    </lineage>
</organism>
<keyword evidence="2" id="KW-1185">Reference proteome</keyword>
<evidence type="ECO:0000313" key="1">
    <source>
        <dbReference type="EMBL" id="MDD0991084.1"/>
    </source>
</evidence>
<comment type="caution">
    <text evidence="1">The sequence shown here is derived from an EMBL/GenBank/DDBJ whole genome shotgun (WGS) entry which is preliminary data.</text>
</comment>
<name>A0ABT5NSF2_9PSED</name>
<dbReference type="Proteomes" id="UP001148203">
    <property type="component" value="Unassembled WGS sequence"/>
</dbReference>
<sequence>MIYSLRVSEKYEVEICIYFFQCAIDANNWPAALDQLAMLGGIVQKAIAAGRLDNDAKEIILFVATFPDLLQKAKVLWEGLDDLVIKADGQKPYGARVAEVIRMSYIK</sequence>
<proteinExistence type="predicted"/>
<protein>
    <submittedName>
        <fullName evidence="1">Uncharacterized protein</fullName>
    </submittedName>
</protein>
<accession>A0ABT5NSF2</accession>
<dbReference type="RefSeq" id="WP_273911285.1">
    <property type="nucleotide sequence ID" value="NZ_JAMDGX010000039.1"/>
</dbReference>
<reference evidence="1 2" key="1">
    <citation type="submission" date="2022-05" db="EMBL/GenBank/DDBJ databases">
        <title>Novel Pseudomonas spp. Isolated from a Rainbow Trout Aquaculture Facility.</title>
        <authorList>
            <person name="Testerman T."/>
            <person name="Graf J."/>
        </authorList>
    </citation>
    <scope>NUCLEOTIDE SEQUENCE [LARGE SCALE GENOMIC DNA]</scope>
    <source>
        <strain evidence="1 2">ID681</strain>
    </source>
</reference>